<dbReference type="EMBL" id="KN716832">
    <property type="protein sequence ID" value="KJH41400.1"/>
    <property type="molecule type" value="Genomic_DNA"/>
</dbReference>
<dbReference type="InterPro" id="IPR019428">
    <property type="entry name" value="7TM_GPCR_serpentine_rcpt_Str"/>
</dbReference>
<keyword evidence="3" id="KW-1185">Reference proteome</keyword>
<feature type="transmembrane region" description="Helical" evidence="1">
    <location>
        <begin position="45"/>
        <end position="64"/>
    </location>
</feature>
<evidence type="ECO:0000313" key="2">
    <source>
        <dbReference type="EMBL" id="KJH41400.1"/>
    </source>
</evidence>
<name>A0A0D8X9Y4_DICVI</name>
<feature type="transmembrane region" description="Helical" evidence="1">
    <location>
        <begin position="16"/>
        <end position="33"/>
    </location>
</feature>
<keyword evidence="1" id="KW-0812">Transmembrane</keyword>
<dbReference type="Proteomes" id="UP000053766">
    <property type="component" value="Unassembled WGS sequence"/>
</dbReference>
<dbReference type="OrthoDB" id="5792363at2759"/>
<keyword evidence="1" id="KW-0472">Membrane</keyword>
<feature type="transmembrane region" description="Helical" evidence="1">
    <location>
        <begin position="282"/>
        <end position="302"/>
    </location>
</feature>
<feature type="transmembrane region" description="Helical" evidence="1">
    <location>
        <begin position="248"/>
        <end position="270"/>
    </location>
</feature>
<reference evidence="2 3" key="1">
    <citation type="submission" date="2013-11" db="EMBL/GenBank/DDBJ databases">
        <title>Draft genome of the bovine lungworm Dictyocaulus viviparus.</title>
        <authorList>
            <person name="Mitreva M."/>
        </authorList>
    </citation>
    <scope>NUCLEOTIDE SEQUENCE [LARGE SCALE GENOMIC DNA]</scope>
    <source>
        <strain evidence="2 3">HannoverDv2000</strain>
    </source>
</reference>
<organism evidence="2 3">
    <name type="scientific">Dictyocaulus viviparus</name>
    <name type="common">Bovine lungworm</name>
    <dbReference type="NCBI Taxonomy" id="29172"/>
    <lineage>
        <taxon>Eukaryota</taxon>
        <taxon>Metazoa</taxon>
        <taxon>Ecdysozoa</taxon>
        <taxon>Nematoda</taxon>
        <taxon>Chromadorea</taxon>
        <taxon>Rhabditida</taxon>
        <taxon>Rhabditina</taxon>
        <taxon>Rhabditomorpha</taxon>
        <taxon>Strongyloidea</taxon>
        <taxon>Metastrongylidae</taxon>
        <taxon>Dictyocaulus</taxon>
    </lineage>
</organism>
<dbReference type="PANTHER" id="PTHR47758:SF4">
    <property type="entry name" value="SERPENTINE RECEPTOR, CLASS M"/>
    <property type="match status" value="1"/>
</dbReference>
<proteinExistence type="predicted"/>
<sequence>MIDVTQSGLSTINSCVFGFISIALNGFLIFVIYKQKSRVLESYKYVMIACAIFDICFSSVYIVASPTFAATTEKSALLIVNGGIDMPTNCGRVLLIIFVFLFCQSIVISPSLFVFRYLQICRKHSTFQSFRRLRCLFLMLSSISTSVCGMICFAAWPTAMDLKQFTKIAYRINVSRNTTFLVATLQKNDDLFVRIQSTSLFAGIIVVIVLMIFTMSLMIFCSIRIIYALLHTIPANTRHIQVQVCKTLAAQSISPLILLHLPFYISILAPLFEARTGEASNYFPFLFAWCPVVNAVLVLYFVRDYRNFVVWFVKNKMFSTGLVVF</sequence>
<accession>A0A0D8X9Y4</accession>
<protein>
    <submittedName>
        <fullName evidence="2">7TM chemoreceptor</fullName>
    </submittedName>
</protein>
<reference evidence="3" key="2">
    <citation type="journal article" date="2016" name="Sci. Rep.">
        <title>Dictyocaulus viviparus genome, variome and transcriptome elucidate lungworm biology and support future intervention.</title>
        <authorList>
            <person name="McNulty S.N."/>
            <person name="Strube C."/>
            <person name="Rosa B.A."/>
            <person name="Martin J.C."/>
            <person name="Tyagi R."/>
            <person name="Choi Y.J."/>
            <person name="Wang Q."/>
            <person name="Hallsworth Pepin K."/>
            <person name="Zhang X."/>
            <person name="Ozersky P."/>
            <person name="Wilson R.K."/>
            <person name="Sternberg P.W."/>
            <person name="Gasser R.B."/>
            <person name="Mitreva M."/>
        </authorList>
    </citation>
    <scope>NUCLEOTIDE SEQUENCE [LARGE SCALE GENOMIC DNA]</scope>
    <source>
        <strain evidence="3">HannoverDv2000</strain>
    </source>
</reference>
<keyword evidence="1" id="KW-1133">Transmembrane helix</keyword>
<keyword evidence="2" id="KW-0675">Receptor</keyword>
<feature type="transmembrane region" description="Helical" evidence="1">
    <location>
        <begin position="136"/>
        <end position="156"/>
    </location>
</feature>
<feature type="transmembrane region" description="Helical" evidence="1">
    <location>
        <begin position="93"/>
        <end position="115"/>
    </location>
</feature>
<evidence type="ECO:0000256" key="1">
    <source>
        <dbReference type="SAM" id="Phobius"/>
    </source>
</evidence>
<evidence type="ECO:0000313" key="3">
    <source>
        <dbReference type="Proteomes" id="UP000053766"/>
    </source>
</evidence>
<dbReference type="Pfam" id="PF10326">
    <property type="entry name" value="7TM_GPCR_Str"/>
    <property type="match status" value="1"/>
</dbReference>
<dbReference type="Gene3D" id="1.20.1070.10">
    <property type="entry name" value="Rhodopsin 7-helix transmembrane proteins"/>
    <property type="match status" value="1"/>
</dbReference>
<gene>
    <name evidence="2" type="ORF">DICVIV_12626</name>
</gene>
<dbReference type="PANTHER" id="PTHR47758">
    <property type="entry name" value="SERPENTINE RECEPTOR, CLASS M-RELATED"/>
    <property type="match status" value="1"/>
</dbReference>
<feature type="transmembrane region" description="Helical" evidence="1">
    <location>
        <begin position="200"/>
        <end position="227"/>
    </location>
</feature>
<dbReference type="AlphaFoldDB" id="A0A0D8X9Y4"/>
<dbReference type="SUPFAM" id="SSF81321">
    <property type="entry name" value="Family A G protein-coupled receptor-like"/>
    <property type="match status" value="1"/>
</dbReference>